<feature type="non-terminal residue" evidence="2">
    <location>
        <position position="1"/>
    </location>
</feature>
<dbReference type="EMBL" id="CP144690">
    <property type="protein sequence ID" value="WVY89514.1"/>
    <property type="molecule type" value="Genomic_DNA"/>
</dbReference>
<gene>
    <name evidence="2" type="ORF">V8G54_035028</name>
</gene>
<dbReference type="Proteomes" id="UP001374535">
    <property type="component" value="Chromosome 11"/>
</dbReference>
<name>A0AAQ3ME98_VIGMU</name>
<dbReference type="AlphaFoldDB" id="A0AAQ3ME98"/>
<proteinExistence type="predicted"/>
<reference evidence="2 3" key="1">
    <citation type="journal article" date="2023" name="Life. Sci Alliance">
        <title>Evolutionary insights into 3D genome organization and epigenetic landscape of Vigna mungo.</title>
        <authorList>
            <person name="Junaid A."/>
            <person name="Singh B."/>
            <person name="Bhatia S."/>
        </authorList>
    </citation>
    <scope>NUCLEOTIDE SEQUENCE [LARGE SCALE GENOMIC DNA]</scope>
    <source>
        <strain evidence="2">Urdbean</strain>
    </source>
</reference>
<organism evidence="2 3">
    <name type="scientific">Vigna mungo</name>
    <name type="common">Black gram</name>
    <name type="synonym">Phaseolus mungo</name>
    <dbReference type="NCBI Taxonomy" id="3915"/>
    <lineage>
        <taxon>Eukaryota</taxon>
        <taxon>Viridiplantae</taxon>
        <taxon>Streptophyta</taxon>
        <taxon>Embryophyta</taxon>
        <taxon>Tracheophyta</taxon>
        <taxon>Spermatophyta</taxon>
        <taxon>Magnoliopsida</taxon>
        <taxon>eudicotyledons</taxon>
        <taxon>Gunneridae</taxon>
        <taxon>Pentapetalae</taxon>
        <taxon>rosids</taxon>
        <taxon>fabids</taxon>
        <taxon>Fabales</taxon>
        <taxon>Fabaceae</taxon>
        <taxon>Papilionoideae</taxon>
        <taxon>50 kb inversion clade</taxon>
        <taxon>NPAAA clade</taxon>
        <taxon>indigoferoid/millettioid clade</taxon>
        <taxon>Phaseoleae</taxon>
        <taxon>Vigna</taxon>
    </lineage>
</organism>
<keyword evidence="1" id="KW-0812">Transmembrane</keyword>
<evidence type="ECO:0000313" key="2">
    <source>
        <dbReference type="EMBL" id="WVY89514.1"/>
    </source>
</evidence>
<protein>
    <submittedName>
        <fullName evidence="2">Uncharacterized protein</fullName>
    </submittedName>
</protein>
<keyword evidence="1" id="KW-1133">Transmembrane helix</keyword>
<accession>A0AAQ3ME98</accession>
<keyword evidence="3" id="KW-1185">Reference proteome</keyword>
<sequence length="114" mass="12934">MAVPCPVFTLFEQIPQLLLNLKVFLKRESGEEGGWWCSDGEERKLNLAQVPGEGEGLRVMRLDCSVDSGSLVQKALLQAVPMLMRDPRYYAVWLAFLHLPSVSIYAFFIFQTIL</sequence>
<feature type="transmembrane region" description="Helical" evidence="1">
    <location>
        <begin position="90"/>
        <end position="110"/>
    </location>
</feature>
<evidence type="ECO:0000256" key="1">
    <source>
        <dbReference type="SAM" id="Phobius"/>
    </source>
</evidence>
<evidence type="ECO:0000313" key="3">
    <source>
        <dbReference type="Proteomes" id="UP001374535"/>
    </source>
</evidence>
<keyword evidence="1" id="KW-0472">Membrane</keyword>